<organism evidence="2 3">
    <name type="scientific">Candolleomyces eurysporus</name>
    <dbReference type="NCBI Taxonomy" id="2828524"/>
    <lineage>
        <taxon>Eukaryota</taxon>
        <taxon>Fungi</taxon>
        <taxon>Dikarya</taxon>
        <taxon>Basidiomycota</taxon>
        <taxon>Agaricomycotina</taxon>
        <taxon>Agaricomycetes</taxon>
        <taxon>Agaricomycetidae</taxon>
        <taxon>Agaricales</taxon>
        <taxon>Agaricineae</taxon>
        <taxon>Psathyrellaceae</taxon>
        <taxon>Candolleomyces</taxon>
    </lineage>
</organism>
<evidence type="ECO:0000256" key="1">
    <source>
        <dbReference type="SAM" id="MobiDB-lite"/>
    </source>
</evidence>
<feature type="compositionally biased region" description="Low complexity" evidence="1">
    <location>
        <begin position="447"/>
        <end position="460"/>
    </location>
</feature>
<name>A0A9W8J4I8_9AGAR</name>
<dbReference type="Proteomes" id="UP001140091">
    <property type="component" value="Unassembled WGS sequence"/>
</dbReference>
<keyword evidence="3" id="KW-1185">Reference proteome</keyword>
<accession>A0A9W8J4I8</accession>
<feature type="compositionally biased region" description="Basic residues" evidence="1">
    <location>
        <begin position="502"/>
        <end position="511"/>
    </location>
</feature>
<protein>
    <submittedName>
        <fullName evidence="2">Uncharacterized protein</fullName>
    </submittedName>
</protein>
<feature type="region of interest" description="Disordered" evidence="1">
    <location>
        <begin position="437"/>
        <end position="511"/>
    </location>
</feature>
<feature type="compositionally biased region" description="Basic and acidic residues" evidence="1">
    <location>
        <begin position="475"/>
        <end position="501"/>
    </location>
</feature>
<gene>
    <name evidence="2" type="ORF">H1R20_g11298</name>
</gene>
<reference evidence="2" key="1">
    <citation type="submission" date="2022-06" db="EMBL/GenBank/DDBJ databases">
        <title>Genome Sequence of Candolleomyces eurysporus.</title>
        <authorList>
            <person name="Buettner E."/>
        </authorList>
    </citation>
    <scope>NUCLEOTIDE SEQUENCE</scope>
    <source>
        <strain evidence="2">VTCC 930004</strain>
    </source>
</reference>
<feature type="non-terminal residue" evidence="2">
    <location>
        <position position="1"/>
    </location>
</feature>
<evidence type="ECO:0000313" key="2">
    <source>
        <dbReference type="EMBL" id="KAJ2925798.1"/>
    </source>
</evidence>
<evidence type="ECO:0000313" key="3">
    <source>
        <dbReference type="Proteomes" id="UP001140091"/>
    </source>
</evidence>
<dbReference type="EMBL" id="JANBPK010001115">
    <property type="protein sequence ID" value="KAJ2925798.1"/>
    <property type="molecule type" value="Genomic_DNA"/>
</dbReference>
<proteinExistence type="predicted"/>
<dbReference type="AlphaFoldDB" id="A0A9W8J4I8"/>
<dbReference type="OrthoDB" id="3063186at2759"/>
<sequence length="511" mass="57821">MPPTALPYFTETQCGIVLSHLPALKALVDDGATTNEITKWKKKTVHDVVNTFFPPVDADARTTQTVMGKEELFTRKQVKDIVDRYYLNQKNKGVTGITTISMPGVSKANTVDTSHTPATPGEEDSRLLKILRALIVFQGQYPARELFAYESTEKITQEIARIRSITEPEDFKRIDGAPVRQTAITNLYTEEQQVLYQQKIREMEGDHALNQSEFPDLLVRALQDICDQNCLGPVSLAVMYAFRKPSDNLDHGILYAGHDPKTKTPIKTRLHSHEELLETWAQHSDTVLPRLAKSSVSLRFRVEDSLPLLPRIDSETAVVAHLRQLLAEYLSALWFHTWPSDSEILLLPYADITSNPGMYYDVSKFAWPVPMQNPRDMPRGDLLDRVFPFLSQLCDSSTPFQFFKKEEIIRRIGEAAAEKQQELEKDDENLDVELTAESPVPEDETEPGTQQPSPAPSTSSHLRDMEGFNDIRAPSPEDSRIDVYLDNKTEGKDDDRMDDRHGGKRRGRGAD</sequence>
<comment type="caution">
    <text evidence="2">The sequence shown here is derived from an EMBL/GenBank/DDBJ whole genome shotgun (WGS) entry which is preliminary data.</text>
</comment>